<evidence type="ECO:0000313" key="3">
    <source>
        <dbReference type="Proteomes" id="UP000290287"/>
    </source>
</evidence>
<comment type="caution">
    <text evidence="2">The sequence shown here is derived from an EMBL/GenBank/DDBJ whole genome shotgun (WGS) entry which is preliminary data.</text>
</comment>
<name>A0A4V1LTC3_9GAMM</name>
<proteinExistence type="predicted"/>
<evidence type="ECO:0000313" key="2">
    <source>
        <dbReference type="EMBL" id="RXJ74698.1"/>
    </source>
</evidence>
<keyword evidence="1" id="KW-1133">Transmembrane helix</keyword>
<dbReference type="AlphaFoldDB" id="A0A4V1LTC3"/>
<dbReference type="EMBL" id="PEIB01000001">
    <property type="protein sequence ID" value="RXJ74698.1"/>
    <property type="molecule type" value="Genomic_DNA"/>
</dbReference>
<feature type="transmembrane region" description="Helical" evidence="1">
    <location>
        <begin position="91"/>
        <end position="110"/>
    </location>
</feature>
<evidence type="ECO:0000256" key="1">
    <source>
        <dbReference type="SAM" id="Phobius"/>
    </source>
</evidence>
<sequence>MALVLTLGVLSLFSNVGLGSLGINGTTFFYGHGDWFFHFALFFIATCWLGLFIPKDYAHVLWCILFVCGIASELVQHFYLVHRDGRWGDAVINTVAILIGILCLKGIAVYKARSSEY</sequence>
<accession>A0A4V1LTC3</accession>
<protein>
    <recommendedName>
        <fullName evidence="4">VanZ-like domain-containing protein</fullName>
    </recommendedName>
</protein>
<reference evidence="2 3" key="1">
    <citation type="submission" date="2017-10" db="EMBL/GenBank/DDBJ databases">
        <title>Nyctiphanis sp. nov., isolated from the stomach of the euphausiid Nyctiphanes simplex (Hansen, 1911) in the Gulf of California.</title>
        <authorList>
            <person name="Gomez-Gil B."/>
            <person name="Aguilar-Mendez M."/>
            <person name="Lopez-Cortes A."/>
            <person name="Gomez-Gutierrez J."/>
            <person name="Roque A."/>
            <person name="Lang E."/>
            <person name="Gonzalez-Castillo A."/>
        </authorList>
    </citation>
    <scope>NUCLEOTIDE SEQUENCE [LARGE SCALE GENOMIC DNA]</scope>
    <source>
        <strain evidence="2 3">CAIM 600</strain>
    </source>
</reference>
<keyword evidence="3" id="KW-1185">Reference proteome</keyword>
<dbReference type="Proteomes" id="UP000290287">
    <property type="component" value="Unassembled WGS sequence"/>
</dbReference>
<keyword evidence="1" id="KW-0812">Transmembrane</keyword>
<gene>
    <name evidence="2" type="ORF">CS022_00125</name>
</gene>
<evidence type="ECO:0008006" key="4">
    <source>
        <dbReference type="Google" id="ProtNLM"/>
    </source>
</evidence>
<keyword evidence="1" id="KW-0472">Membrane</keyword>
<feature type="transmembrane region" description="Helical" evidence="1">
    <location>
        <begin position="35"/>
        <end position="53"/>
    </location>
</feature>
<organism evidence="2 3">
    <name type="scientific">Veronia nyctiphanis</name>
    <dbReference type="NCBI Taxonomy" id="1278244"/>
    <lineage>
        <taxon>Bacteria</taxon>
        <taxon>Pseudomonadati</taxon>
        <taxon>Pseudomonadota</taxon>
        <taxon>Gammaproteobacteria</taxon>
        <taxon>Vibrionales</taxon>
        <taxon>Vibrionaceae</taxon>
        <taxon>Veronia</taxon>
    </lineage>
</organism>
<feature type="transmembrane region" description="Helical" evidence="1">
    <location>
        <begin position="60"/>
        <end position="79"/>
    </location>
</feature>